<accession>B1W4Y2</accession>
<keyword evidence="5 6" id="KW-0472">Membrane</keyword>
<comment type="subcellular location">
    <subcellularLocation>
        <location evidence="1">Cell membrane</location>
        <topology evidence="1">Multi-pass membrane protein</topology>
    </subcellularLocation>
</comment>
<protein>
    <submittedName>
        <fullName evidence="8">ABC transporter permease protein</fullName>
    </submittedName>
</protein>
<evidence type="ECO:0000256" key="2">
    <source>
        <dbReference type="ARBA" id="ARBA00022475"/>
    </source>
</evidence>
<evidence type="ECO:0000256" key="3">
    <source>
        <dbReference type="ARBA" id="ARBA00022692"/>
    </source>
</evidence>
<feature type="transmembrane region" description="Helical" evidence="6">
    <location>
        <begin position="233"/>
        <end position="254"/>
    </location>
</feature>
<keyword evidence="4 6" id="KW-1133">Transmembrane helix</keyword>
<feature type="transmembrane region" description="Helical" evidence="6">
    <location>
        <begin position="111"/>
        <end position="134"/>
    </location>
</feature>
<dbReference type="GO" id="GO:0005886">
    <property type="term" value="C:plasma membrane"/>
    <property type="evidence" value="ECO:0007669"/>
    <property type="project" value="UniProtKB-SubCell"/>
</dbReference>
<dbReference type="KEGG" id="sgr:SGR_2947"/>
<dbReference type="PANTHER" id="PTHR30287">
    <property type="entry name" value="MEMBRANE COMPONENT OF PREDICTED ABC SUPERFAMILY METABOLITE UPTAKE TRANSPORTER"/>
    <property type="match status" value="1"/>
</dbReference>
<dbReference type="AlphaFoldDB" id="B1W4Y2"/>
<reference evidence="9" key="1">
    <citation type="journal article" date="2008" name="J. Bacteriol.">
        <title>Genome sequence of the streptomycin-producing microorganism Streptomyces griseus IFO 13350.</title>
        <authorList>
            <person name="Ohnishi Y."/>
            <person name="Ishikawa J."/>
            <person name="Hara H."/>
            <person name="Suzuki H."/>
            <person name="Ikenoya M."/>
            <person name="Ikeda H."/>
            <person name="Yamashita A."/>
            <person name="Hattori M."/>
            <person name="Horinouchi S."/>
        </authorList>
    </citation>
    <scope>NUCLEOTIDE SEQUENCE [LARGE SCALE GENOMIC DNA]</scope>
    <source>
        <strain evidence="9">JCM 4626 / NBRC 13350</strain>
    </source>
</reference>
<evidence type="ECO:0000256" key="5">
    <source>
        <dbReference type="ARBA" id="ARBA00023136"/>
    </source>
</evidence>
<dbReference type="eggNOG" id="COG4591">
    <property type="taxonomic scope" value="Bacteria"/>
</dbReference>
<keyword evidence="3 6" id="KW-0812">Transmembrane</keyword>
<dbReference type="InterPro" id="IPR003838">
    <property type="entry name" value="ABC3_permease_C"/>
</dbReference>
<feature type="transmembrane region" description="Helical" evidence="6">
    <location>
        <begin position="321"/>
        <end position="342"/>
    </location>
</feature>
<feature type="transmembrane region" description="Helical" evidence="6">
    <location>
        <begin position="290"/>
        <end position="309"/>
    </location>
</feature>
<dbReference type="Pfam" id="PF02687">
    <property type="entry name" value="FtsX"/>
    <property type="match status" value="1"/>
</dbReference>
<feature type="transmembrane region" description="Helical" evidence="6">
    <location>
        <begin position="154"/>
        <end position="175"/>
    </location>
</feature>
<evidence type="ECO:0000313" key="9">
    <source>
        <dbReference type="Proteomes" id="UP000001685"/>
    </source>
</evidence>
<feature type="transmembrane region" description="Helical" evidence="6">
    <location>
        <begin position="198"/>
        <end position="221"/>
    </location>
</feature>
<evidence type="ECO:0000313" key="8">
    <source>
        <dbReference type="EMBL" id="BAG19776.1"/>
    </source>
</evidence>
<dbReference type="PANTHER" id="PTHR30287:SF1">
    <property type="entry name" value="INNER MEMBRANE PROTEIN"/>
    <property type="match status" value="1"/>
</dbReference>
<feature type="transmembrane region" description="Helical" evidence="6">
    <location>
        <begin position="62"/>
        <end position="83"/>
    </location>
</feature>
<sequence length="446" mass="46431">MMRLVLSDIRMRASMWWWTFLCAVVGAACSAGSVIAMFTAVSASRAAGDARMVSASIALGGNIVFFTVLAAVGVVASTVGLTLTSQRRDHALWAILGIPRERIRSVLRTELVVLGVAAGALAVPLAPLVAGAALDQWTAKGLDLHGATAGFQVWHIGVSALSGVVPCLLGGWGVTRRAARTPEMRAFRDFSDPPARPGVARGVLALCLLAGVLGMWIPGLGLELEGGVEQRTAFAFAGDLFLICLLLLMGPWVITPLMRFWTAIVPLRGVAWHLAVQACRTRAARSVTTVLPFALSLSFVGLFMVMANVMPGSTAALDDVLVVLGWVFVVSWVGGLAVIALVGRERTRDSALVTVAGARPGVVARSTVYEGVIYAGTAVVFGAITLAVTSATIAAGARTSVVRVLDGLPWTTLGLLAGVTLGTTCLALALQAARVSRTVAARALRS</sequence>
<proteinExistence type="predicted"/>
<name>B1W4Y2_STRGG</name>
<evidence type="ECO:0000256" key="6">
    <source>
        <dbReference type="SAM" id="Phobius"/>
    </source>
</evidence>
<feature type="transmembrane region" description="Helical" evidence="6">
    <location>
        <begin position="407"/>
        <end position="430"/>
    </location>
</feature>
<organism evidence="8 9">
    <name type="scientific">Streptomyces griseus subsp. griseus (strain JCM 4626 / CBS 651.72 / NBRC 13350 / KCC S-0626 / ISP 5235)</name>
    <dbReference type="NCBI Taxonomy" id="455632"/>
    <lineage>
        <taxon>Bacteria</taxon>
        <taxon>Bacillati</taxon>
        <taxon>Actinomycetota</taxon>
        <taxon>Actinomycetes</taxon>
        <taxon>Kitasatosporales</taxon>
        <taxon>Streptomycetaceae</taxon>
        <taxon>Streptomyces</taxon>
    </lineage>
</organism>
<feature type="transmembrane region" description="Helical" evidence="6">
    <location>
        <begin position="372"/>
        <end position="395"/>
    </location>
</feature>
<feature type="domain" description="ABC3 transporter permease C-terminal" evidence="7">
    <location>
        <begin position="63"/>
        <end position="181"/>
    </location>
</feature>
<evidence type="ECO:0000259" key="7">
    <source>
        <dbReference type="Pfam" id="PF02687"/>
    </source>
</evidence>
<gene>
    <name evidence="8" type="ordered locus">SGR_2947</name>
</gene>
<dbReference type="Proteomes" id="UP000001685">
    <property type="component" value="Chromosome"/>
</dbReference>
<dbReference type="InterPro" id="IPR038766">
    <property type="entry name" value="Membrane_comp_ABC_pdt"/>
</dbReference>
<dbReference type="PROSITE" id="PS51257">
    <property type="entry name" value="PROKAR_LIPOPROTEIN"/>
    <property type="match status" value="1"/>
</dbReference>
<dbReference type="PATRIC" id="fig|455632.4.peg.3008"/>
<evidence type="ECO:0000256" key="1">
    <source>
        <dbReference type="ARBA" id="ARBA00004651"/>
    </source>
</evidence>
<keyword evidence="2" id="KW-1003">Cell membrane</keyword>
<dbReference type="HOGENOM" id="CLU_046857_0_0_11"/>
<dbReference type="EMBL" id="AP009493">
    <property type="protein sequence ID" value="BAG19776.1"/>
    <property type="molecule type" value="Genomic_DNA"/>
</dbReference>
<evidence type="ECO:0000256" key="4">
    <source>
        <dbReference type="ARBA" id="ARBA00022989"/>
    </source>
</evidence>